<dbReference type="PANTHER" id="PTHR40942">
    <property type="match status" value="1"/>
</dbReference>
<dbReference type="PROSITE" id="PS51007">
    <property type="entry name" value="CYTC"/>
    <property type="match status" value="1"/>
</dbReference>
<keyword evidence="1" id="KW-0813">Transport</keyword>
<evidence type="ECO:0000256" key="7">
    <source>
        <dbReference type="SAM" id="MobiDB-lite"/>
    </source>
</evidence>
<comment type="caution">
    <text evidence="9">The sequence shown here is derived from an EMBL/GenBank/DDBJ whole genome shotgun (WGS) entry which is preliminary data.</text>
</comment>
<dbReference type="PRINTS" id="PR00607">
    <property type="entry name" value="CYTCHROMECIE"/>
</dbReference>
<sequence length="177" mass="18321">MSGSPSKSDQNFMRQFSWLTAGLSVLAVLLMVLAYSIYSSIPKEQDPSQTKLTATRITPVGGVYAGDTGRAAMAAAQEAAAKAAASQVAYGGSTDGKTIYDNLCHSCHTAGVAGAPKVGEKGAWATRIAEGTATLVKHAIEGYTGPDGNHMPAKGGNPSLTDEQVGNTVKWMIDQSK</sequence>
<dbReference type="PANTHER" id="PTHR40942:SF4">
    <property type="entry name" value="CYTOCHROME C5"/>
    <property type="match status" value="1"/>
</dbReference>
<keyword evidence="10" id="KW-1185">Reference proteome</keyword>
<organism evidence="9 10">
    <name type="scientific">Luteibacter rhizovicinus</name>
    <dbReference type="NCBI Taxonomy" id="242606"/>
    <lineage>
        <taxon>Bacteria</taxon>
        <taxon>Pseudomonadati</taxon>
        <taxon>Pseudomonadota</taxon>
        <taxon>Gammaproteobacteria</taxon>
        <taxon>Lysobacterales</taxon>
        <taxon>Rhodanobacteraceae</taxon>
        <taxon>Luteibacter</taxon>
    </lineage>
</organism>
<evidence type="ECO:0000256" key="2">
    <source>
        <dbReference type="ARBA" id="ARBA00022617"/>
    </source>
</evidence>
<evidence type="ECO:0000256" key="5">
    <source>
        <dbReference type="ARBA" id="ARBA00023004"/>
    </source>
</evidence>
<accession>A0A4R3YI77</accession>
<dbReference type="GO" id="GO:0020037">
    <property type="term" value="F:heme binding"/>
    <property type="evidence" value="ECO:0007669"/>
    <property type="project" value="InterPro"/>
</dbReference>
<evidence type="ECO:0000256" key="1">
    <source>
        <dbReference type="ARBA" id="ARBA00022448"/>
    </source>
</evidence>
<dbReference type="AlphaFoldDB" id="A0A4R3YI77"/>
<evidence type="ECO:0000256" key="4">
    <source>
        <dbReference type="ARBA" id="ARBA00022982"/>
    </source>
</evidence>
<dbReference type="EMBL" id="SMCS01000007">
    <property type="protein sequence ID" value="TCV92345.1"/>
    <property type="molecule type" value="Genomic_DNA"/>
</dbReference>
<dbReference type="GO" id="GO:0005506">
    <property type="term" value="F:iron ion binding"/>
    <property type="evidence" value="ECO:0007669"/>
    <property type="project" value="InterPro"/>
</dbReference>
<keyword evidence="5 6" id="KW-0408">Iron</keyword>
<dbReference type="InterPro" id="IPR036909">
    <property type="entry name" value="Cyt_c-like_dom_sf"/>
</dbReference>
<dbReference type="Gene3D" id="1.10.760.10">
    <property type="entry name" value="Cytochrome c-like domain"/>
    <property type="match status" value="1"/>
</dbReference>
<gene>
    <name evidence="9" type="ORF">EC912_10751</name>
</gene>
<feature type="region of interest" description="Disordered" evidence="7">
    <location>
        <begin position="143"/>
        <end position="163"/>
    </location>
</feature>
<feature type="domain" description="Cytochrome c" evidence="8">
    <location>
        <begin position="91"/>
        <end position="176"/>
    </location>
</feature>
<dbReference type="Proteomes" id="UP000295645">
    <property type="component" value="Unassembled WGS sequence"/>
</dbReference>
<dbReference type="GO" id="GO:0009055">
    <property type="term" value="F:electron transfer activity"/>
    <property type="evidence" value="ECO:0007669"/>
    <property type="project" value="InterPro"/>
</dbReference>
<evidence type="ECO:0000313" key="10">
    <source>
        <dbReference type="Proteomes" id="UP000295645"/>
    </source>
</evidence>
<proteinExistence type="predicted"/>
<dbReference type="InterPro" id="IPR009056">
    <property type="entry name" value="Cyt_c-like_dom"/>
</dbReference>
<name>A0A4R3YI77_9GAMM</name>
<reference evidence="9 10" key="1">
    <citation type="submission" date="2019-03" db="EMBL/GenBank/DDBJ databases">
        <title>Above-ground endophytic microbial communities from plants in different locations in the United States.</title>
        <authorList>
            <person name="Frank C."/>
        </authorList>
    </citation>
    <scope>NUCLEOTIDE SEQUENCE [LARGE SCALE GENOMIC DNA]</scope>
    <source>
        <strain evidence="9 10">LP_13_YM</strain>
    </source>
</reference>
<evidence type="ECO:0000256" key="6">
    <source>
        <dbReference type="PROSITE-ProRule" id="PRU00433"/>
    </source>
</evidence>
<dbReference type="InterPro" id="IPR002323">
    <property type="entry name" value="Cyt_CIE"/>
</dbReference>
<evidence type="ECO:0000256" key="3">
    <source>
        <dbReference type="ARBA" id="ARBA00022723"/>
    </source>
</evidence>
<protein>
    <submittedName>
        <fullName evidence="9">Cytochrome c5</fullName>
    </submittedName>
</protein>
<dbReference type="Pfam" id="PF13442">
    <property type="entry name" value="Cytochrome_CBB3"/>
    <property type="match status" value="1"/>
</dbReference>
<dbReference type="SUPFAM" id="SSF46626">
    <property type="entry name" value="Cytochrome c"/>
    <property type="match status" value="1"/>
</dbReference>
<keyword evidence="3 6" id="KW-0479">Metal-binding</keyword>
<evidence type="ECO:0000313" key="9">
    <source>
        <dbReference type="EMBL" id="TCV92345.1"/>
    </source>
</evidence>
<keyword evidence="4" id="KW-0249">Electron transport</keyword>
<keyword evidence="2 6" id="KW-0349">Heme</keyword>
<evidence type="ECO:0000259" key="8">
    <source>
        <dbReference type="PROSITE" id="PS51007"/>
    </source>
</evidence>